<evidence type="ECO:0000313" key="3">
    <source>
        <dbReference type="Proteomes" id="UP001301958"/>
    </source>
</evidence>
<dbReference type="EMBL" id="MU865362">
    <property type="protein sequence ID" value="KAK4225637.1"/>
    <property type="molecule type" value="Genomic_DNA"/>
</dbReference>
<organism evidence="2 3">
    <name type="scientific">Podospora fimiseda</name>
    <dbReference type="NCBI Taxonomy" id="252190"/>
    <lineage>
        <taxon>Eukaryota</taxon>
        <taxon>Fungi</taxon>
        <taxon>Dikarya</taxon>
        <taxon>Ascomycota</taxon>
        <taxon>Pezizomycotina</taxon>
        <taxon>Sordariomycetes</taxon>
        <taxon>Sordariomycetidae</taxon>
        <taxon>Sordariales</taxon>
        <taxon>Podosporaceae</taxon>
        <taxon>Podospora</taxon>
    </lineage>
</organism>
<dbReference type="Proteomes" id="UP001301958">
    <property type="component" value="Unassembled WGS sequence"/>
</dbReference>
<evidence type="ECO:0000256" key="1">
    <source>
        <dbReference type="SAM" id="MobiDB-lite"/>
    </source>
</evidence>
<feature type="region of interest" description="Disordered" evidence="1">
    <location>
        <begin position="1"/>
        <end position="24"/>
    </location>
</feature>
<dbReference type="InterPro" id="IPR043129">
    <property type="entry name" value="ATPase_NBD"/>
</dbReference>
<dbReference type="PANTHER" id="PTHR14187">
    <property type="entry name" value="ALPHA KINASE/ELONGATION FACTOR 2 KINASE"/>
    <property type="match status" value="1"/>
</dbReference>
<accession>A0AAN7BLV5</accession>
<keyword evidence="3" id="KW-1185">Reference proteome</keyword>
<evidence type="ECO:0000313" key="2">
    <source>
        <dbReference type="EMBL" id="KAK4225637.1"/>
    </source>
</evidence>
<reference evidence="2" key="1">
    <citation type="journal article" date="2023" name="Mol. Phylogenet. Evol.">
        <title>Genome-scale phylogeny and comparative genomics of the fungal order Sordariales.</title>
        <authorList>
            <person name="Hensen N."/>
            <person name="Bonometti L."/>
            <person name="Westerberg I."/>
            <person name="Brannstrom I.O."/>
            <person name="Guillou S."/>
            <person name="Cros-Aarteil S."/>
            <person name="Calhoun S."/>
            <person name="Haridas S."/>
            <person name="Kuo A."/>
            <person name="Mondo S."/>
            <person name="Pangilinan J."/>
            <person name="Riley R."/>
            <person name="LaButti K."/>
            <person name="Andreopoulos B."/>
            <person name="Lipzen A."/>
            <person name="Chen C."/>
            <person name="Yan M."/>
            <person name="Daum C."/>
            <person name="Ng V."/>
            <person name="Clum A."/>
            <person name="Steindorff A."/>
            <person name="Ohm R.A."/>
            <person name="Martin F."/>
            <person name="Silar P."/>
            <person name="Natvig D.O."/>
            <person name="Lalanne C."/>
            <person name="Gautier V."/>
            <person name="Ament-Velasquez S.L."/>
            <person name="Kruys A."/>
            <person name="Hutchinson M.I."/>
            <person name="Powell A.J."/>
            <person name="Barry K."/>
            <person name="Miller A.N."/>
            <person name="Grigoriev I.V."/>
            <person name="Debuchy R."/>
            <person name="Gladieux P."/>
            <person name="Hiltunen Thoren M."/>
            <person name="Johannesson H."/>
        </authorList>
    </citation>
    <scope>NUCLEOTIDE SEQUENCE</scope>
    <source>
        <strain evidence="2">CBS 990.96</strain>
    </source>
</reference>
<dbReference type="AlphaFoldDB" id="A0AAN7BLV5"/>
<proteinExistence type="predicted"/>
<name>A0AAN7BLV5_9PEZI</name>
<dbReference type="PANTHER" id="PTHR14187:SF82">
    <property type="entry name" value="FAMILY CHAPERONE, PUTATIVE (AFU_ORTHOLOGUE AFUA_7G08575)-RELATED"/>
    <property type="match status" value="1"/>
</dbReference>
<reference evidence="2" key="2">
    <citation type="submission" date="2023-05" db="EMBL/GenBank/DDBJ databases">
        <authorList>
            <consortium name="Lawrence Berkeley National Laboratory"/>
            <person name="Steindorff A."/>
            <person name="Hensen N."/>
            <person name="Bonometti L."/>
            <person name="Westerberg I."/>
            <person name="Brannstrom I.O."/>
            <person name="Guillou S."/>
            <person name="Cros-Aarteil S."/>
            <person name="Calhoun S."/>
            <person name="Haridas S."/>
            <person name="Kuo A."/>
            <person name="Mondo S."/>
            <person name="Pangilinan J."/>
            <person name="Riley R."/>
            <person name="Labutti K."/>
            <person name="Andreopoulos B."/>
            <person name="Lipzen A."/>
            <person name="Chen C."/>
            <person name="Yanf M."/>
            <person name="Daum C."/>
            <person name="Ng V."/>
            <person name="Clum A."/>
            <person name="Ohm R."/>
            <person name="Martin F."/>
            <person name="Silar P."/>
            <person name="Natvig D."/>
            <person name="Lalanne C."/>
            <person name="Gautier V."/>
            <person name="Ament-Velasquez S.L."/>
            <person name="Kruys A."/>
            <person name="Hutchinson M.I."/>
            <person name="Powell A.J."/>
            <person name="Barry K."/>
            <person name="Miller A.N."/>
            <person name="Grigoriev I.V."/>
            <person name="Debuchy R."/>
            <person name="Gladieux P."/>
            <person name="Thoren M.H."/>
            <person name="Johannesson H."/>
        </authorList>
    </citation>
    <scope>NUCLEOTIDE SEQUENCE</scope>
    <source>
        <strain evidence="2">CBS 990.96</strain>
    </source>
</reference>
<protein>
    <submittedName>
        <fullName evidence="2">Uncharacterized protein</fullName>
    </submittedName>
</protein>
<dbReference type="CDD" id="cd10170">
    <property type="entry name" value="ASKHA_NBD_HSP70"/>
    <property type="match status" value="1"/>
</dbReference>
<gene>
    <name evidence="2" type="ORF">QBC38DRAFT_254642</name>
</gene>
<feature type="compositionally biased region" description="Polar residues" evidence="1">
    <location>
        <begin position="1"/>
        <end position="12"/>
    </location>
</feature>
<comment type="caution">
    <text evidence="2">The sequence shown here is derived from an EMBL/GenBank/DDBJ whole genome shotgun (WGS) entry which is preliminary data.</text>
</comment>
<dbReference type="Gene3D" id="3.30.420.40">
    <property type="match status" value="1"/>
</dbReference>
<sequence>MALRTDSVSMLSDENDERTQHSNLSGGYQRPRYIICVDYGTTFTGVAWILTQPRERPKVSDIKVVKNWTQGSDIRPKVPSEITYSANSGSNWGFNIGKEAYILRWTKLQLPVPGRLDALISMRRALQEADKLDLARNGQERRRADLPRHLIKTTPQIVTDYLTEVFKQARADIEREKDAKTLEQFPIDLVITHPADWDSRGRGLTFRAAMTAFRAAFSGIHVRTGTLRLATEPEACAQYTLQAARAQNMITTHQLREGECFMVVDAGGGTVDLVSYHIDKLTPEFKISKITDVSGAACGATRIDHYFLYTYLPRTLGPENYRRLLDLGGLRDRHGSSNHTVLKVGEEELLEKFQQRKFQFKGRTETGAACPDMVIDIPQRLRLANDRNPKIRNGQLLISCADMEEMFKECVVGIRKLIDAQLLKIDNESRNGRTLLVRTIFFSGGFSNNEYLFNCVRKLANQWQSELVRAGDPWTAVASGGVLLGLGLECPVPPPVVPSPFNLGVEVSTKFASYDHTDDQLYKDAIDGVDRAHNHIEWFVHKGDLIEDQPTTKTVNLVRKFSIGGSKTGRVTIIQSSADDPKRFSPADVSRREVCLDFDLQRLPSDPRDRLPEFKLAIEAVPGDRTTKPHDRLQMQLDVLVTQKFVDVALICAKTGRSLAEVQRIPFSDSGWD</sequence>
<dbReference type="SUPFAM" id="SSF53067">
    <property type="entry name" value="Actin-like ATPase domain"/>
    <property type="match status" value="2"/>
</dbReference>